<feature type="transmembrane region" description="Helical" evidence="1">
    <location>
        <begin position="12"/>
        <end position="32"/>
    </location>
</feature>
<protein>
    <submittedName>
        <fullName evidence="2">Uncharacterized protein</fullName>
    </submittedName>
</protein>
<evidence type="ECO:0000313" key="2">
    <source>
        <dbReference type="EMBL" id="RWR03646.1"/>
    </source>
</evidence>
<keyword evidence="3" id="KW-1185">Reference proteome</keyword>
<evidence type="ECO:0000313" key="3">
    <source>
        <dbReference type="Proteomes" id="UP000288794"/>
    </source>
</evidence>
<dbReference type="Proteomes" id="UP000288794">
    <property type="component" value="Unassembled WGS sequence"/>
</dbReference>
<evidence type="ECO:0000256" key="1">
    <source>
        <dbReference type="SAM" id="Phobius"/>
    </source>
</evidence>
<accession>A0A443II03</accession>
<proteinExistence type="predicted"/>
<reference evidence="2 3" key="1">
    <citation type="submission" date="2014-04" db="EMBL/GenBank/DDBJ databases">
        <title>Draft genome sequence of Pantoea beijingensis strain LMG 27579, an emerging pathogen to Pleurotus eryngii with potential industrial application.</title>
        <authorList>
            <person name="Xu F."/>
            <person name="Liu Y."/>
            <person name="Wang S."/>
            <person name="Yin Y."/>
            <person name="Ma Y."/>
            <person name="Zhao S."/>
            <person name="Rong C."/>
        </authorList>
    </citation>
    <scope>NUCLEOTIDE SEQUENCE [LARGE SCALE GENOMIC DNA]</scope>
    <source>
        <strain evidence="2 3">LMG 27579</strain>
    </source>
</reference>
<gene>
    <name evidence="2" type="ORF">ED28_01270</name>
</gene>
<sequence>MLNLSRTCRQYYFLMIVNLIGIMMIYLDLNFYPYNFKVHFNAVMPLVSELFLDVDPAMHS</sequence>
<name>A0A443II03_9GAMM</name>
<comment type="caution">
    <text evidence="2">The sequence shown here is derived from an EMBL/GenBank/DDBJ whole genome shotgun (WGS) entry which is preliminary data.</text>
</comment>
<dbReference type="EMBL" id="JMEE01000001">
    <property type="protein sequence ID" value="RWR03646.1"/>
    <property type="molecule type" value="Genomic_DNA"/>
</dbReference>
<organism evidence="2 3">
    <name type="scientific">[Pantoea] beijingensis</name>
    <dbReference type="NCBI Taxonomy" id="1324864"/>
    <lineage>
        <taxon>Bacteria</taxon>
        <taxon>Pseudomonadati</taxon>
        <taxon>Pseudomonadota</taxon>
        <taxon>Gammaproteobacteria</taxon>
        <taxon>Enterobacterales</taxon>
        <taxon>Erwiniaceae</taxon>
        <taxon>Erwinia</taxon>
    </lineage>
</organism>
<keyword evidence="1" id="KW-0472">Membrane</keyword>
<keyword evidence="1" id="KW-0812">Transmembrane</keyword>
<dbReference type="AlphaFoldDB" id="A0A443II03"/>
<keyword evidence="1" id="KW-1133">Transmembrane helix</keyword>